<evidence type="ECO:0000313" key="6">
    <source>
        <dbReference type="Proteomes" id="UP001430356"/>
    </source>
</evidence>
<name>A0AAW0F727_9TRYP</name>
<dbReference type="Gene3D" id="3.90.550.10">
    <property type="entry name" value="Spore Coat Polysaccharide Biosynthesis Protein SpsA, Chain A"/>
    <property type="match status" value="1"/>
</dbReference>
<dbReference type="PANTHER" id="PTHR43179:SF12">
    <property type="entry name" value="GALACTOFURANOSYLTRANSFERASE GLFT2"/>
    <property type="match status" value="1"/>
</dbReference>
<comment type="similarity">
    <text evidence="1">Belongs to the glycosyltransferase 2 family.</text>
</comment>
<sequence length="586" mass="64975">MQPRFRPLRRGWRVTRRLRRQRLLKGACIVIGLVLLCFVLPHALSSKTDVHVEHSTTTAMPHAEDTVTSTALPTTTTTTTATTATTTTTTTLEVVPLRTLSAEPTRTVAHHTPGVASPDDVRSRYATELALLDVYDVFPLRPGEHRVSFAEFADCLGARLSVDPHRGVEAARDDLASDKYAPFLISVTLENTQDVKALLCNLTMPYRYVVLAQNGDTPEATTFFHLLRRVFAFTRRLTVLQFPQNIGFAGAVNAGLREALAHPVHEVPFVHIVHNDVRFRNDALLTSVEAAYAATVGDASVIAALEQEVATEPNAHTPLIRRPGGLRAPLHHGSPLPQQRPDTPVFVTSALLPDRLRYTSPLMRRMHMQGRVSFLFDNSRGYYTSVHLTRLAALTVGFFDENFFPILYEDTDYRWRAHLLGFTERFQDTARDDDFISFDLDCASARVNKHADGDGGDVGGGGGAGAGALDGTKPGAIEAGPTLSPEGKALRRQCPKAFYAGVQFTYMQQKWGVKEMAELMSPRTSLEPYSSDAFDGMRRLPLDAWVVDTTRLDRLRQWLRDLGREVLDVDNYDPNIILRAVTNTST</sequence>
<dbReference type="PANTHER" id="PTHR43179">
    <property type="entry name" value="RHAMNOSYLTRANSFERASE WBBL"/>
    <property type="match status" value="1"/>
</dbReference>
<dbReference type="AlphaFoldDB" id="A0AAW0F727"/>
<dbReference type="GO" id="GO:0016757">
    <property type="term" value="F:glycosyltransferase activity"/>
    <property type="evidence" value="ECO:0007669"/>
    <property type="project" value="UniProtKB-KW"/>
</dbReference>
<dbReference type="InterPro" id="IPR029044">
    <property type="entry name" value="Nucleotide-diphossugar_trans"/>
</dbReference>
<proteinExistence type="inferred from homology"/>
<organism evidence="5 6">
    <name type="scientific">Novymonas esmeraldas</name>
    <dbReference type="NCBI Taxonomy" id="1808958"/>
    <lineage>
        <taxon>Eukaryota</taxon>
        <taxon>Discoba</taxon>
        <taxon>Euglenozoa</taxon>
        <taxon>Kinetoplastea</taxon>
        <taxon>Metakinetoplastina</taxon>
        <taxon>Trypanosomatida</taxon>
        <taxon>Trypanosomatidae</taxon>
        <taxon>Novymonas</taxon>
    </lineage>
</organism>
<gene>
    <name evidence="5" type="ORF">NESM_000179000</name>
</gene>
<accession>A0AAW0F727</accession>
<evidence type="ECO:0000256" key="2">
    <source>
        <dbReference type="ARBA" id="ARBA00022676"/>
    </source>
</evidence>
<evidence type="ECO:0000256" key="3">
    <source>
        <dbReference type="ARBA" id="ARBA00022679"/>
    </source>
</evidence>
<protein>
    <submittedName>
        <fullName evidence="5">Galactofuranosyltransferase lpg1-like protein</fullName>
    </submittedName>
</protein>
<keyword evidence="6" id="KW-1185">Reference proteome</keyword>
<keyword evidence="2" id="KW-0328">Glycosyltransferase</keyword>
<evidence type="ECO:0000256" key="1">
    <source>
        <dbReference type="ARBA" id="ARBA00006739"/>
    </source>
</evidence>
<reference evidence="5 6" key="1">
    <citation type="journal article" date="2021" name="MBio">
        <title>A New Model Trypanosomatid, Novymonas esmeraldas: Genomic Perception of Its 'Candidatus Pandoraea novymonadis' Endosymbiont.</title>
        <authorList>
            <person name="Zakharova A."/>
            <person name="Saura A."/>
            <person name="Butenko A."/>
            <person name="Podesvova L."/>
            <person name="Warmusova S."/>
            <person name="Kostygov A.Y."/>
            <person name="Nenarokova A."/>
            <person name="Lukes J."/>
            <person name="Opperdoes F.R."/>
            <person name="Yurchenko V."/>
        </authorList>
    </citation>
    <scope>NUCLEOTIDE SEQUENCE [LARGE SCALE GENOMIC DNA]</scope>
    <source>
        <strain evidence="5 6">E262AT.01</strain>
    </source>
</reference>
<evidence type="ECO:0000256" key="4">
    <source>
        <dbReference type="SAM" id="MobiDB-lite"/>
    </source>
</evidence>
<dbReference type="Proteomes" id="UP001430356">
    <property type="component" value="Unassembled WGS sequence"/>
</dbReference>
<feature type="region of interest" description="Disordered" evidence="4">
    <location>
        <begin position="59"/>
        <end position="85"/>
    </location>
</feature>
<dbReference type="EMBL" id="JAECZO010000012">
    <property type="protein sequence ID" value="KAK7201176.1"/>
    <property type="molecule type" value="Genomic_DNA"/>
</dbReference>
<feature type="compositionally biased region" description="Gly residues" evidence="4">
    <location>
        <begin position="456"/>
        <end position="468"/>
    </location>
</feature>
<dbReference type="SUPFAM" id="SSF53448">
    <property type="entry name" value="Nucleotide-diphospho-sugar transferases"/>
    <property type="match status" value="1"/>
</dbReference>
<evidence type="ECO:0000313" key="5">
    <source>
        <dbReference type="EMBL" id="KAK7201176.1"/>
    </source>
</evidence>
<feature type="region of interest" description="Disordered" evidence="4">
    <location>
        <begin position="451"/>
        <end position="487"/>
    </location>
</feature>
<feature type="compositionally biased region" description="Low complexity" evidence="4">
    <location>
        <begin position="66"/>
        <end position="85"/>
    </location>
</feature>
<keyword evidence="3" id="KW-0808">Transferase</keyword>
<comment type="caution">
    <text evidence="5">The sequence shown here is derived from an EMBL/GenBank/DDBJ whole genome shotgun (WGS) entry which is preliminary data.</text>
</comment>